<evidence type="ECO:0000313" key="2">
    <source>
        <dbReference type="EMBL" id="KAJ7419935.1"/>
    </source>
</evidence>
<gene>
    <name evidence="2" type="ORF">WISP_51421</name>
</gene>
<comment type="caution">
    <text evidence="2">The sequence shown here is derived from an EMBL/GenBank/DDBJ whole genome shotgun (WGS) entry which is preliminary data.</text>
</comment>
<dbReference type="Proteomes" id="UP001145742">
    <property type="component" value="Unassembled WGS sequence"/>
</dbReference>
<name>A0ABQ9DDR0_9PASS</name>
<evidence type="ECO:0000313" key="3">
    <source>
        <dbReference type="Proteomes" id="UP001145742"/>
    </source>
</evidence>
<keyword evidence="3" id="KW-1185">Reference proteome</keyword>
<organism evidence="2 3">
    <name type="scientific">Willisornis vidua</name>
    <name type="common">Xingu scale-backed antbird</name>
    <dbReference type="NCBI Taxonomy" id="1566151"/>
    <lineage>
        <taxon>Eukaryota</taxon>
        <taxon>Metazoa</taxon>
        <taxon>Chordata</taxon>
        <taxon>Craniata</taxon>
        <taxon>Vertebrata</taxon>
        <taxon>Euteleostomi</taxon>
        <taxon>Archelosauria</taxon>
        <taxon>Archosauria</taxon>
        <taxon>Dinosauria</taxon>
        <taxon>Saurischia</taxon>
        <taxon>Theropoda</taxon>
        <taxon>Coelurosauria</taxon>
        <taxon>Aves</taxon>
        <taxon>Neognathae</taxon>
        <taxon>Neoaves</taxon>
        <taxon>Telluraves</taxon>
        <taxon>Australaves</taxon>
        <taxon>Passeriformes</taxon>
        <taxon>Thamnophilidae</taxon>
        <taxon>Willisornis</taxon>
    </lineage>
</organism>
<accession>A0ABQ9DDR0</accession>
<feature type="compositionally biased region" description="Polar residues" evidence="1">
    <location>
        <begin position="169"/>
        <end position="190"/>
    </location>
</feature>
<proteinExistence type="predicted"/>
<reference evidence="2" key="1">
    <citation type="submission" date="2019-10" db="EMBL/GenBank/DDBJ databases">
        <authorList>
            <person name="Soares A.E.R."/>
            <person name="Aleixo A."/>
            <person name="Schneider P."/>
            <person name="Miyaki C.Y."/>
            <person name="Schneider M.P."/>
            <person name="Mello C."/>
            <person name="Vasconcelos A.T.R."/>
        </authorList>
    </citation>
    <scope>NUCLEOTIDE SEQUENCE</scope>
    <source>
        <tissue evidence="2">Muscle</tissue>
    </source>
</reference>
<dbReference type="EMBL" id="WHWB01033429">
    <property type="protein sequence ID" value="KAJ7419935.1"/>
    <property type="molecule type" value="Genomic_DNA"/>
</dbReference>
<protein>
    <submittedName>
        <fullName evidence="2">Uncharacterized protein</fullName>
    </submittedName>
</protein>
<sequence>MPVASLGLGRLCYTFPSDCPLYWREIWILLLAHKGKLGLQGAIKHQTWSCKGNTEECEEKHTEVLEKVVLPLTTNGPQYSPPKEYKKTWKEHFVGCMVLELSLAMACGLCTSPEAPMSTPALANIAGITMDKSHQAPSPPTDPWLPVTGTSCRRVPRRSHPALQLKLPPSQNQHKPNLWLSNLKDTFPAQ</sequence>
<feature type="region of interest" description="Disordered" evidence="1">
    <location>
        <begin position="165"/>
        <end position="190"/>
    </location>
</feature>
<evidence type="ECO:0000256" key="1">
    <source>
        <dbReference type="SAM" id="MobiDB-lite"/>
    </source>
</evidence>